<dbReference type="Gene3D" id="3.40.50.2300">
    <property type="match status" value="1"/>
</dbReference>
<evidence type="ECO:0000256" key="2">
    <source>
        <dbReference type="PROSITE-ProRule" id="PRU00169"/>
    </source>
</evidence>
<keyword evidence="5" id="KW-1185">Reference proteome</keyword>
<accession>A0A4R5Q7A8</accession>
<proteinExistence type="predicted"/>
<dbReference type="PANTHER" id="PTHR44591">
    <property type="entry name" value="STRESS RESPONSE REGULATOR PROTEIN 1"/>
    <property type="match status" value="1"/>
</dbReference>
<dbReference type="AlphaFoldDB" id="A0A4R5Q7A8"/>
<gene>
    <name evidence="4" type="ORF">E2C06_34170</name>
</gene>
<evidence type="ECO:0000313" key="4">
    <source>
        <dbReference type="EMBL" id="TDH58141.1"/>
    </source>
</evidence>
<dbReference type="RefSeq" id="WP_133293017.1">
    <property type="nucleotide sequence ID" value="NZ_SMSJ01000150.1"/>
</dbReference>
<name>A0A4R5Q7A8_9PROT</name>
<evidence type="ECO:0000313" key="5">
    <source>
        <dbReference type="Proteomes" id="UP000295096"/>
    </source>
</evidence>
<dbReference type="InterPro" id="IPR011006">
    <property type="entry name" value="CheY-like_superfamily"/>
</dbReference>
<keyword evidence="1 2" id="KW-0597">Phosphoprotein</keyword>
<dbReference type="InterPro" id="IPR001789">
    <property type="entry name" value="Sig_transdc_resp-reg_receiver"/>
</dbReference>
<dbReference type="Proteomes" id="UP000295096">
    <property type="component" value="Unassembled WGS sequence"/>
</dbReference>
<dbReference type="GO" id="GO:0000160">
    <property type="term" value="P:phosphorelay signal transduction system"/>
    <property type="evidence" value="ECO:0007669"/>
    <property type="project" value="InterPro"/>
</dbReference>
<dbReference type="Pfam" id="PF00072">
    <property type="entry name" value="Response_reg"/>
    <property type="match status" value="1"/>
</dbReference>
<dbReference type="PROSITE" id="PS50110">
    <property type="entry name" value="RESPONSE_REGULATORY"/>
    <property type="match status" value="1"/>
</dbReference>
<protein>
    <submittedName>
        <fullName evidence="4">Response regulator</fullName>
    </submittedName>
</protein>
<organism evidence="4 5">
    <name type="scientific">Dankookia rubra</name>
    <dbReference type="NCBI Taxonomy" id="1442381"/>
    <lineage>
        <taxon>Bacteria</taxon>
        <taxon>Pseudomonadati</taxon>
        <taxon>Pseudomonadota</taxon>
        <taxon>Alphaproteobacteria</taxon>
        <taxon>Acetobacterales</taxon>
        <taxon>Roseomonadaceae</taxon>
        <taxon>Dankookia</taxon>
    </lineage>
</organism>
<dbReference type="SMART" id="SM00448">
    <property type="entry name" value="REC"/>
    <property type="match status" value="1"/>
</dbReference>
<evidence type="ECO:0000256" key="1">
    <source>
        <dbReference type="ARBA" id="ARBA00022553"/>
    </source>
</evidence>
<dbReference type="SUPFAM" id="SSF52172">
    <property type="entry name" value="CheY-like"/>
    <property type="match status" value="1"/>
</dbReference>
<dbReference type="OrthoDB" id="7060229at2"/>
<dbReference type="PANTHER" id="PTHR44591:SF3">
    <property type="entry name" value="RESPONSE REGULATORY DOMAIN-CONTAINING PROTEIN"/>
    <property type="match status" value="1"/>
</dbReference>
<dbReference type="InterPro" id="IPR050595">
    <property type="entry name" value="Bact_response_regulator"/>
</dbReference>
<feature type="modified residue" description="4-aspartylphosphate" evidence="2">
    <location>
        <position position="52"/>
    </location>
</feature>
<feature type="domain" description="Response regulatory" evidence="3">
    <location>
        <begin position="2"/>
        <end position="114"/>
    </location>
</feature>
<comment type="caution">
    <text evidence="4">The sequence shown here is derived from an EMBL/GenBank/DDBJ whole genome shotgun (WGS) entry which is preliminary data.</text>
</comment>
<sequence length="141" mass="14831">MRILVVEDEALIALLLVEILAADGHEVLGPAATMEQALALCEDAPPQLALLDIGLRDGNSGVEVARALHGRWGVPSIFASSQVCEARQASDIALGCIRKPYAVETVLRSIEAARAVMDGAEPRTLAPSSLPRGFEIYAATG</sequence>
<reference evidence="4 5" key="1">
    <citation type="journal article" date="2016" name="J. Microbiol.">
        <title>Dankookia rubra gen. nov., sp. nov., an alphaproteobacterium isolated from sediment of a shallow stream.</title>
        <authorList>
            <person name="Kim W.H."/>
            <person name="Kim D.H."/>
            <person name="Kang K."/>
            <person name="Ahn T.Y."/>
        </authorList>
    </citation>
    <scope>NUCLEOTIDE SEQUENCE [LARGE SCALE GENOMIC DNA]</scope>
    <source>
        <strain evidence="4 5">JCM30602</strain>
    </source>
</reference>
<evidence type="ECO:0000259" key="3">
    <source>
        <dbReference type="PROSITE" id="PS50110"/>
    </source>
</evidence>
<dbReference type="EMBL" id="SMSJ01000150">
    <property type="protein sequence ID" value="TDH58141.1"/>
    <property type="molecule type" value="Genomic_DNA"/>
</dbReference>